<dbReference type="GeneID" id="87928946"/>
<feature type="region of interest" description="Disordered" evidence="3">
    <location>
        <begin position="1"/>
        <end position="106"/>
    </location>
</feature>
<dbReference type="EMBL" id="JAFFHB010000001">
    <property type="protein sequence ID" value="KAK4674391.1"/>
    <property type="molecule type" value="Genomic_DNA"/>
</dbReference>
<keyword evidence="6" id="KW-1185">Reference proteome</keyword>
<comment type="caution">
    <text evidence="5">The sequence shown here is derived from an EMBL/GenBank/DDBJ whole genome shotgun (WGS) entry which is preliminary data.</text>
</comment>
<keyword evidence="1" id="KW-0547">Nucleotide-binding</keyword>
<keyword evidence="2" id="KW-0342">GTP-binding</keyword>
<name>A0ABR0I3A5_9PEZI</name>
<dbReference type="PANTHER" id="PTHR45782:SF4">
    <property type="entry name" value="MITOCHONDRIAL RIBOSOME-ASSOCIATED GTPASE 1"/>
    <property type="match status" value="1"/>
</dbReference>
<dbReference type="InterPro" id="IPR023179">
    <property type="entry name" value="GTP-bd_ortho_bundle_sf"/>
</dbReference>
<sequence>MPRISPRAAVRAASKATSELSQSTPNPITPISTMINQRAIPSDASEELAAFRSKAPKPKPEQPPPVSTRYPHQKPHRGYGPASQQPSQQQQQQQARPEKEPIPIDFTGFVPRDKFEISTSLPRSYFLGHHSAALNKMRQSLSNVGLILELRDFRVPISSWNPVLEESLSSTSAGVPRSRIIVYTKRDLAPPAQMTPHGRPVPGTQPPGNVVRVLRAFHRPPRVNNVKDIIFLGMGPHGASLQPLLDGIRDVAREMDSLTGLRVMVVGMPNAGKSTLLNRLRSHSLHLGKAAKTGAQPGVTRKLGTPVRILPGEDSGDPESMGLGEGVFIVDTPGVFVPYVSEPEAMLKLALVGCVKDGIIPAVTVADYLLYRLNLVRETTYLQRFGMGRPTNDVHQFLRAAARRTGKLRKGGDESMEHAADWVIQEWRKGNLGRLLLDEVTPKKLEEAMELAREPSLSMNQARKREKVARKERNEAKRAGGGESA</sequence>
<dbReference type="SUPFAM" id="SSF52540">
    <property type="entry name" value="P-loop containing nucleoside triphosphate hydrolases"/>
    <property type="match status" value="1"/>
</dbReference>
<dbReference type="PANTHER" id="PTHR45782">
    <property type="entry name" value="MITOCHONDRIAL RIBOSOME-ASSOCIATED GTPASE 1"/>
    <property type="match status" value="1"/>
</dbReference>
<dbReference type="RefSeq" id="XP_062771713.1">
    <property type="nucleotide sequence ID" value="XM_062908603.1"/>
</dbReference>
<evidence type="ECO:0000313" key="6">
    <source>
        <dbReference type="Proteomes" id="UP001326199"/>
    </source>
</evidence>
<dbReference type="InterPro" id="IPR006073">
    <property type="entry name" value="GTP-bd"/>
</dbReference>
<evidence type="ECO:0000256" key="2">
    <source>
        <dbReference type="ARBA" id="ARBA00023134"/>
    </source>
</evidence>
<dbReference type="InterPro" id="IPR027417">
    <property type="entry name" value="P-loop_NTPase"/>
</dbReference>
<protein>
    <submittedName>
        <fullName evidence="5">Mitochondrial GTPase 1</fullName>
    </submittedName>
</protein>
<reference evidence="5 6" key="1">
    <citation type="journal article" date="2023" name="bioRxiv">
        <title>High-quality genome assemblies of four members of thePodospora anserinaspecies complex.</title>
        <authorList>
            <person name="Ament-Velasquez S.L."/>
            <person name="Vogan A.A."/>
            <person name="Wallerman O."/>
            <person name="Hartmann F."/>
            <person name="Gautier V."/>
            <person name="Silar P."/>
            <person name="Giraud T."/>
            <person name="Johannesson H."/>
        </authorList>
    </citation>
    <scope>NUCLEOTIDE SEQUENCE [LARGE SCALE GENOMIC DNA]</scope>
    <source>
        <strain evidence="5 6">CBS 411.78</strain>
    </source>
</reference>
<dbReference type="Proteomes" id="UP001326199">
    <property type="component" value="Unassembled WGS sequence"/>
</dbReference>
<feature type="domain" description="G" evidence="4">
    <location>
        <begin position="262"/>
        <end position="348"/>
    </location>
</feature>
<accession>A0ABR0I3A5</accession>
<organism evidence="5 6">
    <name type="scientific">Podospora pseudopauciseta</name>
    <dbReference type="NCBI Taxonomy" id="2093780"/>
    <lineage>
        <taxon>Eukaryota</taxon>
        <taxon>Fungi</taxon>
        <taxon>Dikarya</taxon>
        <taxon>Ascomycota</taxon>
        <taxon>Pezizomycotina</taxon>
        <taxon>Sordariomycetes</taxon>
        <taxon>Sordariomycetidae</taxon>
        <taxon>Sordariales</taxon>
        <taxon>Podosporaceae</taxon>
        <taxon>Podospora</taxon>
    </lineage>
</organism>
<feature type="compositionally biased region" description="Polar residues" evidence="3">
    <location>
        <begin position="15"/>
        <end position="36"/>
    </location>
</feature>
<feature type="compositionally biased region" description="Basic and acidic residues" evidence="3">
    <location>
        <begin position="469"/>
        <end position="485"/>
    </location>
</feature>
<dbReference type="Gene3D" id="3.40.50.300">
    <property type="entry name" value="P-loop containing nucleotide triphosphate hydrolases"/>
    <property type="match status" value="1"/>
</dbReference>
<evidence type="ECO:0000259" key="4">
    <source>
        <dbReference type="Pfam" id="PF01926"/>
    </source>
</evidence>
<feature type="compositionally biased region" description="Low complexity" evidence="3">
    <location>
        <begin position="81"/>
        <end position="95"/>
    </location>
</feature>
<gene>
    <name evidence="5" type="primary">mtg1</name>
    <name evidence="5" type="ORF">QC763_120170</name>
</gene>
<evidence type="ECO:0000313" key="5">
    <source>
        <dbReference type="EMBL" id="KAK4674391.1"/>
    </source>
</evidence>
<dbReference type="Pfam" id="PF01926">
    <property type="entry name" value="MMR_HSR1"/>
    <property type="match status" value="1"/>
</dbReference>
<dbReference type="Gene3D" id="1.10.1580.10">
    <property type="match status" value="1"/>
</dbReference>
<evidence type="ECO:0000256" key="1">
    <source>
        <dbReference type="ARBA" id="ARBA00022741"/>
    </source>
</evidence>
<evidence type="ECO:0000256" key="3">
    <source>
        <dbReference type="SAM" id="MobiDB-lite"/>
    </source>
</evidence>
<feature type="region of interest" description="Disordered" evidence="3">
    <location>
        <begin position="451"/>
        <end position="485"/>
    </location>
</feature>
<proteinExistence type="predicted"/>